<accession>A0A9P9XI41</accession>
<keyword evidence="2" id="KW-1185">Reference proteome</keyword>
<sequence>MDIAARHTYIRTNLPYSANFRGQPCGCLEMGVADHVLLDEVNGTIISQAGIARSMAMNRSASIGSTRKGPRRVLSNGMSFMSTGAGRVMYEAGDLEV</sequence>
<proteinExistence type="predicted"/>
<comment type="caution">
    <text evidence="1">The sequence shown here is derived from an EMBL/GenBank/DDBJ whole genome shotgun (WGS) entry which is preliminary data.</text>
</comment>
<gene>
    <name evidence="1" type="ORF">CABS02_06157</name>
</gene>
<dbReference type="OrthoDB" id="10533984at2759"/>
<name>A0A9P9XI41_9PEZI</name>
<dbReference type="EMBL" id="SDAQ01000029">
    <property type="protein sequence ID" value="KAI3553557.1"/>
    <property type="molecule type" value="Genomic_DNA"/>
</dbReference>
<reference evidence="1" key="1">
    <citation type="submission" date="2019-01" db="EMBL/GenBank/DDBJ databases">
        <title>Colletotrichum abscissum LGMF1257.</title>
        <authorList>
            <person name="Baroncelli R."/>
        </authorList>
    </citation>
    <scope>NUCLEOTIDE SEQUENCE</scope>
    <source>
        <strain evidence="1">Ca142</strain>
    </source>
</reference>
<dbReference type="AlphaFoldDB" id="A0A9P9XI41"/>
<evidence type="ECO:0000313" key="1">
    <source>
        <dbReference type="EMBL" id="KAI3553557.1"/>
    </source>
</evidence>
<evidence type="ECO:0000313" key="2">
    <source>
        <dbReference type="Proteomes" id="UP001056436"/>
    </source>
</evidence>
<dbReference type="Proteomes" id="UP001056436">
    <property type="component" value="Unassembled WGS sequence"/>
</dbReference>
<protein>
    <submittedName>
        <fullName evidence="1">Uncharacterized protein</fullName>
    </submittedName>
</protein>
<organism evidence="1 2">
    <name type="scientific">Colletotrichum abscissum</name>
    <dbReference type="NCBI Taxonomy" id="1671311"/>
    <lineage>
        <taxon>Eukaryota</taxon>
        <taxon>Fungi</taxon>
        <taxon>Dikarya</taxon>
        <taxon>Ascomycota</taxon>
        <taxon>Pezizomycotina</taxon>
        <taxon>Sordariomycetes</taxon>
        <taxon>Hypocreomycetidae</taxon>
        <taxon>Glomerellales</taxon>
        <taxon>Glomerellaceae</taxon>
        <taxon>Colletotrichum</taxon>
        <taxon>Colletotrichum acutatum species complex</taxon>
    </lineage>
</organism>